<dbReference type="InterPro" id="IPR007484">
    <property type="entry name" value="Peptidase_M28"/>
</dbReference>
<dbReference type="Gene3D" id="3.40.630.10">
    <property type="entry name" value="Zn peptidases"/>
    <property type="match status" value="1"/>
</dbReference>
<evidence type="ECO:0000313" key="2">
    <source>
        <dbReference type="EMBL" id="HHR40304.1"/>
    </source>
</evidence>
<sequence>MVLTEFEKQLLNEVNVENEWKLLEKFSKLVRVSGTEEEYEAAEYIINSLRSYGVKVTVYEPELYISIPKKAEFEILEPVSYMPNHEDKAMNPKTSSFSKNGVYEGEIEYISGKRGASPLSGFFEFQLENGRDVHGKALATEGIVFPAVAYAAQGRGAAAVVGISPGKWTHEGIITPVWGTPTLENMHMIPNIISVSISKVDGEYLKQLLNKGPVRVRVSAEVDTKWRRCIIPVAEIFPTGNKDAKYILLHGHYDSWHVGIGDNAVGNATLLEIALVLHKNRDKLNRGVKIAWWPGHSTGRYAGSTWFCDNFALELDERCIAQINCDSPGCRDANAYEEVMWMDEMEQFGKQVIKDVTGKDSKGMRPLRAGDYSFHGIGISSMFMLLSNMPEHLRKERGLYPVGGCGGNVEWHTEHDDMRVADRSILETDTKIYLLAVYRLATSKLYPMDFRKTVDKSIEIISEYARAAGAHFDLTPVIDDLKTLREKLDAAYQKTHQADREETVEKFNNLLLKLSRIIIPINYTKNGRFAHDPALEVPAYPDLAPCRELSRLPAKSDEYRFLQAQLVRGRNKVRAAILSAISLVDDFLSGH</sequence>
<dbReference type="AlphaFoldDB" id="A0A7C5YB14"/>
<protein>
    <submittedName>
        <fullName evidence="2">M28 family peptidase</fullName>
    </submittedName>
</protein>
<gene>
    <name evidence="2" type="ORF">ENM42_00575</name>
</gene>
<reference evidence="2" key="1">
    <citation type="journal article" date="2020" name="mSystems">
        <title>Genome- and Community-Level Interaction Insights into Carbon Utilization and Element Cycling Functions of Hydrothermarchaeota in Hydrothermal Sediment.</title>
        <authorList>
            <person name="Zhou Z."/>
            <person name="Liu Y."/>
            <person name="Xu W."/>
            <person name="Pan J."/>
            <person name="Luo Z.H."/>
            <person name="Li M."/>
        </authorList>
    </citation>
    <scope>NUCLEOTIDE SEQUENCE [LARGE SCALE GENOMIC DNA]</scope>
    <source>
        <strain evidence="2">SpSt-1084</strain>
    </source>
</reference>
<feature type="domain" description="Peptidase M28" evidence="1">
    <location>
        <begin position="239"/>
        <end position="427"/>
    </location>
</feature>
<accession>A0A7C5YB14</accession>
<dbReference type="Gene3D" id="3.50.30.30">
    <property type="match status" value="1"/>
</dbReference>
<dbReference type="Pfam" id="PF04389">
    <property type="entry name" value="Peptidase_M28"/>
    <property type="match status" value="1"/>
</dbReference>
<name>A0A7C5YB14_CALS0</name>
<dbReference type="PANTHER" id="PTHR10404:SF46">
    <property type="entry name" value="VACUOLAR PROTEIN SORTING-ASSOCIATED PROTEIN 70"/>
    <property type="match status" value="1"/>
</dbReference>
<dbReference type="EMBL" id="DRXS01000032">
    <property type="protein sequence ID" value="HHR40304.1"/>
    <property type="molecule type" value="Genomic_DNA"/>
</dbReference>
<organism evidence="2">
    <name type="scientific">Caldiarchaeum subterraneum</name>
    <dbReference type="NCBI Taxonomy" id="311458"/>
    <lineage>
        <taxon>Archaea</taxon>
        <taxon>Nitrososphaerota</taxon>
        <taxon>Candidatus Caldarchaeales</taxon>
        <taxon>Candidatus Caldarchaeaceae</taxon>
        <taxon>Candidatus Caldarchaeum</taxon>
    </lineage>
</organism>
<dbReference type="SUPFAM" id="SSF53187">
    <property type="entry name" value="Zn-dependent exopeptidases"/>
    <property type="match status" value="1"/>
</dbReference>
<comment type="caution">
    <text evidence="2">The sequence shown here is derived from an EMBL/GenBank/DDBJ whole genome shotgun (WGS) entry which is preliminary data.</text>
</comment>
<dbReference type="InterPro" id="IPR039373">
    <property type="entry name" value="Peptidase_M28B"/>
</dbReference>
<dbReference type="PANTHER" id="PTHR10404">
    <property type="entry name" value="N-ACETYLATED-ALPHA-LINKED ACIDIC DIPEPTIDASE"/>
    <property type="match status" value="1"/>
</dbReference>
<proteinExistence type="predicted"/>
<evidence type="ECO:0000259" key="1">
    <source>
        <dbReference type="Pfam" id="PF04389"/>
    </source>
</evidence>